<dbReference type="InterPro" id="IPR000531">
    <property type="entry name" value="Beta-barrel_TonB"/>
</dbReference>
<dbReference type="OrthoDB" id="7622322at2"/>
<comment type="subcellular location">
    <subcellularLocation>
        <location evidence="1">Cell outer membrane</location>
        <topology evidence="1">Multi-pass membrane protein</topology>
    </subcellularLocation>
</comment>
<evidence type="ECO:0008006" key="18">
    <source>
        <dbReference type="Google" id="ProtNLM"/>
    </source>
</evidence>
<feature type="chain" id="PRO_5020422293" description="TonB-dependent receptor-like beta-barrel domain-containing protein" evidence="13">
    <location>
        <begin position="27"/>
        <end position="684"/>
    </location>
</feature>
<feature type="compositionally biased region" description="Polar residues" evidence="12">
    <location>
        <begin position="552"/>
        <end position="563"/>
    </location>
</feature>
<dbReference type="GO" id="GO:0015344">
    <property type="term" value="F:siderophore uptake transmembrane transporter activity"/>
    <property type="evidence" value="ECO:0007669"/>
    <property type="project" value="TreeGrafter"/>
</dbReference>
<dbReference type="Gene3D" id="2.40.170.20">
    <property type="entry name" value="TonB-dependent receptor, beta-barrel domain"/>
    <property type="match status" value="1"/>
</dbReference>
<evidence type="ECO:0000259" key="14">
    <source>
        <dbReference type="Pfam" id="PF00593"/>
    </source>
</evidence>
<evidence type="ECO:0000259" key="15">
    <source>
        <dbReference type="Pfam" id="PF07715"/>
    </source>
</evidence>
<keyword evidence="7 11" id="KW-0798">TonB box</keyword>
<evidence type="ECO:0000256" key="3">
    <source>
        <dbReference type="ARBA" id="ARBA00022448"/>
    </source>
</evidence>
<evidence type="ECO:0000256" key="7">
    <source>
        <dbReference type="ARBA" id="ARBA00023077"/>
    </source>
</evidence>
<keyword evidence="10" id="KW-0998">Cell outer membrane</keyword>
<evidence type="ECO:0000313" key="16">
    <source>
        <dbReference type="EMBL" id="THD08066.1"/>
    </source>
</evidence>
<evidence type="ECO:0000256" key="12">
    <source>
        <dbReference type="SAM" id="MobiDB-lite"/>
    </source>
</evidence>
<dbReference type="InterPro" id="IPR039426">
    <property type="entry name" value="TonB-dep_rcpt-like"/>
</dbReference>
<evidence type="ECO:0000313" key="17">
    <source>
        <dbReference type="Proteomes" id="UP000306317"/>
    </source>
</evidence>
<feature type="domain" description="TonB-dependent receptor plug" evidence="15">
    <location>
        <begin position="35"/>
        <end position="117"/>
    </location>
</feature>
<evidence type="ECO:0000256" key="2">
    <source>
        <dbReference type="ARBA" id="ARBA00008143"/>
    </source>
</evidence>
<feature type="region of interest" description="Disordered" evidence="12">
    <location>
        <begin position="552"/>
        <end position="574"/>
    </location>
</feature>
<dbReference type="InterPro" id="IPR012910">
    <property type="entry name" value="Plug_dom"/>
</dbReference>
<dbReference type="AlphaFoldDB" id="A0A4S3KHE8"/>
<dbReference type="EMBL" id="MWIO01000019">
    <property type="protein sequence ID" value="THD08066.1"/>
    <property type="molecule type" value="Genomic_DNA"/>
</dbReference>
<dbReference type="Gene3D" id="2.170.130.10">
    <property type="entry name" value="TonB-dependent receptor, plug domain"/>
    <property type="match status" value="1"/>
</dbReference>
<dbReference type="InterPro" id="IPR036942">
    <property type="entry name" value="Beta-barrel_TonB_sf"/>
</dbReference>
<keyword evidence="9" id="KW-0675">Receptor</keyword>
<dbReference type="SUPFAM" id="SSF56935">
    <property type="entry name" value="Porins"/>
    <property type="match status" value="1"/>
</dbReference>
<sequence>MSIASRASWFALVTIAGLSIATRVQAQQPPTARGGDVTIYSPADFADNAPANAWDMLSRLPGFVTVDADEDVRGYAGARGNVLIDGARPTSKHEDTKTLLKRIPASAVARIELIRGGVPGIDMAGYALLANVVRRHEATSQSAIEAGMMAATDGWLAPKGQWEYGRRWDGHTLDLAVKLDPELDDDTGRGHIDTFAPDGTRQQRERLDTRTIKNKAEASASWRQPLAGGQLTLTGAARGERARTDTRIDALAPAEGSERVHENEDTDEAEAGARYVREFGERTRLELMATRHQAWLDDRERSHEDFDDETFDEHTRTAESIGRIDLTHAWSDALTLNGSFEGARNTLRSTTRLQQDGIDVALPGSDVQIAERRSEAAAGATWKPAPGWMLDADLRLEQSTIAQTGDSPRQRHFTYPKPRLSVQWDVDPNDQLRLALSREVGQLDFEDFVASASLETDRISAGNAELKPDRTWRSALTWEHQLWRDAAFTLSWTHERISDVVDRVLVITDDDIFDAPGNIGSGRRDTLSVDVSLPLDGIGFHGGRLTSSMQWRRSRVTDPTTGQPRPISEEKPVEGSIELTQDLPALRTHWGIELEHIAERKTEYRYDEIKRESEGMGWTLFVERELGTHWRVRAEATDLFGRWFSETKKKYDGPRSVEPLEEIERRRRRSPGFVSLTFRRSVGG</sequence>
<keyword evidence="5" id="KW-0812">Transmembrane</keyword>
<feature type="signal peptide" evidence="13">
    <location>
        <begin position="1"/>
        <end position="26"/>
    </location>
</feature>
<comment type="caution">
    <text evidence="16">The sequence shown here is derived from an EMBL/GenBank/DDBJ whole genome shotgun (WGS) entry which is preliminary data.</text>
</comment>
<evidence type="ECO:0000256" key="1">
    <source>
        <dbReference type="ARBA" id="ARBA00004571"/>
    </source>
</evidence>
<gene>
    <name evidence="16" type="ORF">B1991_06975</name>
</gene>
<evidence type="ECO:0000256" key="4">
    <source>
        <dbReference type="ARBA" id="ARBA00022452"/>
    </source>
</evidence>
<dbReference type="PANTHER" id="PTHR30069:SF29">
    <property type="entry name" value="HEMOGLOBIN AND HEMOGLOBIN-HAPTOGLOBIN-BINDING PROTEIN 1-RELATED"/>
    <property type="match status" value="1"/>
</dbReference>
<dbReference type="InterPro" id="IPR037066">
    <property type="entry name" value="Plug_dom_sf"/>
</dbReference>
<evidence type="ECO:0000256" key="10">
    <source>
        <dbReference type="ARBA" id="ARBA00023237"/>
    </source>
</evidence>
<proteinExistence type="inferred from homology"/>
<evidence type="ECO:0000256" key="13">
    <source>
        <dbReference type="SAM" id="SignalP"/>
    </source>
</evidence>
<evidence type="ECO:0000256" key="6">
    <source>
        <dbReference type="ARBA" id="ARBA00022729"/>
    </source>
</evidence>
<evidence type="ECO:0000256" key="8">
    <source>
        <dbReference type="ARBA" id="ARBA00023136"/>
    </source>
</evidence>
<name>A0A4S3KHE8_9GAMM</name>
<keyword evidence="8 11" id="KW-0472">Membrane</keyword>
<dbReference type="Pfam" id="PF07715">
    <property type="entry name" value="Plug"/>
    <property type="match status" value="1"/>
</dbReference>
<keyword evidence="17" id="KW-1185">Reference proteome</keyword>
<keyword evidence="3" id="KW-0813">Transport</keyword>
<keyword evidence="6 13" id="KW-0732">Signal</keyword>
<dbReference type="PANTHER" id="PTHR30069">
    <property type="entry name" value="TONB-DEPENDENT OUTER MEMBRANE RECEPTOR"/>
    <property type="match status" value="1"/>
</dbReference>
<comment type="similarity">
    <text evidence="2">Belongs to the TonB-dependent receptor family. Hemoglobin/haptoglobin binding protein subfamily.</text>
</comment>
<reference evidence="16 17" key="1">
    <citation type="submission" date="2017-02" db="EMBL/GenBank/DDBJ databases">
        <title>Whole genome sequencing of Rhodanobacter lindaniclasticus DSM 17932.</title>
        <authorList>
            <person name="Kumar S."/>
            <person name="Patil P."/>
            <person name="Patil P.B."/>
        </authorList>
    </citation>
    <scope>NUCLEOTIDE SEQUENCE [LARGE SCALE GENOMIC DNA]</scope>
    <source>
        <strain evidence="16 17">DSM 17932</strain>
    </source>
</reference>
<protein>
    <recommendedName>
        <fullName evidence="18">TonB-dependent receptor-like beta-barrel domain-containing protein</fullName>
    </recommendedName>
</protein>
<organism evidence="16 17">
    <name type="scientific">Rhodanobacter lindaniclasticus</name>
    <dbReference type="NCBI Taxonomy" id="75310"/>
    <lineage>
        <taxon>Bacteria</taxon>
        <taxon>Pseudomonadati</taxon>
        <taxon>Pseudomonadota</taxon>
        <taxon>Gammaproteobacteria</taxon>
        <taxon>Lysobacterales</taxon>
        <taxon>Rhodanobacteraceae</taxon>
        <taxon>Rhodanobacter</taxon>
    </lineage>
</organism>
<keyword evidence="4" id="KW-1134">Transmembrane beta strand</keyword>
<feature type="domain" description="TonB-dependent receptor-like beta-barrel" evidence="14">
    <location>
        <begin position="305"/>
        <end position="555"/>
    </location>
</feature>
<dbReference type="Pfam" id="PF00593">
    <property type="entry name" value="TonB_dep_Rec_b-barrel"/>
    <property type="match status" value="1"/>
</dbReference>
<accession>A0A4S3KHE8</accession>
<dbReference type="GO" id="GO:0044718">
    <property type="term" value="P:siderophore transmembrane transport"/>
    <property type="evidence" value="ECO:0007669"/>
    <property type="project" value="TreeGrafter"/>
</dbReference>
<evidence type="ECO:0000256" key="5">
    <source>
        <dbReference type="ARBA" id="ARBA00022692"/>
    </source>
</evidence>
<dbReference type="RefSeq" id="WP_136258001.1">
    <property type="nucleotide sequence ID" value="NZ_MWIO01000019.1"/>
</dbReference>
<evidence type="ECO:0000256" key="11">
    <source>
        <dbReference type="RuleBase" id="RU003357"/>
    </source>
</evidence>
<dbReference type="GO" id="GO:0009279">
    <property type="term" value="C:cell outer membrane"/>
    <property type="evidence" value="ECO:0007669"/>
    <property type="project" value="UniProtKB-SubCell"/>
</dbReference>
<dbReference type="Proteomes" id="UP000306317">
    <property type="component" value="Unassembled WGS sequence"/>
</dbReference>
<evidence type="ECO:0000256" key="9">
    <source>
        <dbReference type="ARBA" id="ARBA00023170"/>
    </source>
</evidence>